<organism evidence="1 2">
    <name type="scientific">Lentibacillus kimchii</name>
    <dbReference type="NCBI Taxonomy" id="1542911"/>
    <lineage>
        <taxon>Bacteria</taxon>
        <taxon>Bacillati</taxon>
        <taxon>Bacillota</taxon>
        <taxon>Bacilli</taxon>
        <taxon>Bacillales</taxon>
        <taxon>Bacillaceae</taxon>
        <taxon>Lentibacillus</taxon>
    </lineage>
</organism>
<gene>
    <name evidence="1" type="ORF">ACFQU8_02610</name>
</gene>
<dbReference type="EMBL" id="JBHTGR010000004">
    <property type="protein sequence ID" value="MFC7746132.1"/>
    <property type="molecule type" value="Genomic_DNA"/>
</dbReference>
<name>A0ABW2UUZ3_9BACI</name>
<evidence type="ECO:0000313" key="1">
    <source>
        <dbReference type="EMBL" id="MFC7746132.1"/>
    </source>
</evidence>
<keyword evidence="2" id="KW-1185">Reference proteome</keyword>
<evidence type="ECO:0000313" key="2">
    <source>
        <dbReference type="Proteomes" id="UP001596620"/>
    </source>
</evidence>
<accession>A0ABW2UUZ3</accession>
<proteinExistence type="predicted"/>
<dbReference type="RefSeq" id="WP_382357613.1">
    <property type="nucleotide sequence ID" value="NZ_JBHTGR010000004.1"/>
</dbReference>
<reference evidence="2" key="1">
    <citation type="journal article" date="2019" name="Int. J. Syst. Evol. Microbiol.">
        <title>The Global Catalogue of Microorganisms (GCM) 10K type strain sequencing project: providing services to taxonomists for standard genome sequencing and annotation.</title>
        <authorList>
            <consortium name="The Broad Institute Genomics Platform"/>
            <consortium name="The Broad Institute Genome Sequencing Center for Infectious Disease"/>
            <person name="Wu L."/>
            <person name="Ma J."/>
        </authorList>
    </citation>
    <scope>NUCLEOTIDE SEQUENCE [LARGE SCALE GENOMIC DNA]</scope>
    <source>
        <strain evidence="2">JCM 30234</strain>
    </source>
</reference>
<protein>
    <submittedName>
        <fullName evidence="1">Uncharacterized protein</fullName>
    </submittedName>
</protein>
<sequence>MITKTSSYLTTKVGWDVTTGDTFVEVEYDYFNGEHLIPIHGEQGERIYFDVEHHSGNSGSHGLSLHDDNGNLIGMNKESNDVLSTAFEETTTNYIVVRAINGKHGRFRVNWWKGGGRRILIEIQFIYIPVPF</sequence>
<comment type="caution">
    <text evidence="1">The sequence shown here is derived from an EMBL/GenBank/DDBJ whole genome shotgun (WGS) entry which is preliminary data.</text>
</comment>
<dbReference type="Proteomes" id="UP001596620">
    <property type="component" value="Unassembled WGS sequence"/>
</dbReference>